<dbReference type="InterPro" id="IPR050246">
    <property type="entry name" value="Class_II_FBP_aldolase"/>
</dbReference>
<dbReference type="Proteomes" id="UP000054078">
    <property type="component" value="Unassembled WGS sequence"/>
</dbReference>
<feature type="binding site" evidence="5">
    <location>
        <begin position="230"/>
        <end position="233"/>
    </location>
    <ligand>
        <name>dihydroxyacetone phosphate</name>
        <dbReference type="ChEBI" id="CHEBI:57642"/>
    </ligand>
</feature>
<feature type="binding site" evidence="5">
    <location>
        <begin position="209"/>
        <end position="211"/>
    </location>
    <ligand>
        <name>dihydroxyacetone phosphate</name>
        <dbReference type="ChEBI" id="CHEBI:57642"/>
    </ligand>
</feature>
<dbReference type="AlphaFoldDB" id="A0A100YXF5"/>
<dbReference type="InterPro" id="IPR000771">
    <property type="entry name" value="FBA_II"/>
</dbReference>
<dbReference type="CDD" id="cd00947">
    <property type="entry name" value="TBP_aldolase_IIB"/>
    <property type="match status" value="1"/>
</dbReference>
<dbReference type="STRING" id="1299998.AUL39_04005"/>
<accession>A0A100YXF5</accession>
<feature type="active site" description="Proton donor" evidence="4">
    <location>
        <position position="84"/>
    </location>
</feature>
<dbReference type="GO" id="GO:0008270">
    <property type="term" value="F:zinc ion binding"/>
    <property type="evidence" value="ECO:0007669"/>
    <property type="project" value="InterPro"/>
</dbReference>
<feature type="binding site" evidence="6">
    <location>
        <position position="208"/>
    </location>
    <ligand>
        <name>Zn(2+)</name>
        <dbReference type="ChEBI" id="CHEBI:29105"/>
        <label>1</label>
        <note>catalytic</note>
    </ligand>
</feature>
<dbReference type="InterPro" id="IPR011289">
    <property type="entry name" value="Fruc_bis_ald_class-2"/>
</dbReference>
<evidence type="ECO:0000256" key="3">
    <source>
        <dbReference type="ARBA" id="ARBA00023239"/>
    </source>
</evidence>
<dbReference type="SUPFAM" id="SSF51569">
    <property type="entry name" value="Aldolase"/>
    <property type="match status" value="1"/>
</dbReference>
<dbReference type="PANTHER" id="PTHR30304">
    <property type="entry name" value="D-TAGATOSE-1,6-BISPHOSPHATE ALDOLASE"/>
    <property type="match status" value="1"/>
</dbReference>
<reference evidence="7 8" key="1">
    <citation type="submission" date="2015-12" db="EMBL/GenBank/DDBJ databases">
        <title>Draft Genome Sequence of Olsenella scatoligenes SK9K4T; a Producer of 3-Methylindole- (skatole) and 4-Methylphenol- (p-cresol) Isolated from Pig Feces.</title>
        <authorList>
            <person name="Li X."/>
            <person name="Borg B."/>
            <person name="Canibe N."/>
        </authorList>
    </citation>
    <scope>NUCLEOTIDE SEQUENCE [LARGE SCALE GENOMIC DNA]</scope>
    <source>
        <strain evidence="7 8">SK9K4</strain>
    </source>
</reference>
<dbReference type="InterPro" id="IPR013785">
    <property type="entry name" value="Aldolase_TIM"/>
</dbReference>
<proteinExistence type="predicted"/>
<dbReference type="PIRSF" id="PIRSF001359">
    <property type="entry name" value="F_bP_aldolase_II"/>
    <property type="match status" value="1"/>
</dbReference>
<evidence type="ECO:0000256" key="4">
    <source>
        <dbReference type="PIRSR" id="PIRSR001359-1"/>
    </source>
</evidence>
<feature type="binding site" evidence="6">
    <location>
        <position position="178"/>
    </location>
    <ligand>
        <name>Zn(2+)</name>
        <dbReference type="ChEBI" id="CHEBI:29105"/>
        <label>1</label>
        <note>catalytic</note>
    </ligand>
</feature>
<name>A0A100YXF5_TRASO</name>
<keyword evidence="1 6" id="KW-0479">Metal-binding</keyword>
<dbReference type="EMBL" id="LOJF01000001">
    <property type="protein sequence ID" value="KUH59479.1"/>
    <property type="molecule type" value="Genomic_DNA"/>
</dbReference>
<comment type="caution">
    <text evidence="7">The sequence shown here is derived from an EMBL/GenBank/DDBJ whole genome shotgun (WGS) entry which is preliminary data.</text>
</comment>
<feature type="binding site" evidence="5">
    <location>
        <position position="179"/>
    </location>
    <ligand>
        <name>dihydroxyacetone phosphate</name>
        <dbReference type="ChEBI" id="CHEBI:57642"/>
    </ligand>
</feature>
<dbReference type="GO" id="GO:0030388">
    <property type="term" value="P:fructose 1,6-bisphosphate metabolic process"/>
    <property type="evidence" value="ECO:0007669"/>
    <property type="project" value="InterPro"/>
</dbReference>
<evidence type="ECO:0000256" key="2">
    <source>
        <dbReference type="ARBA" id="ARBA00022833"/>
    </source>
</evidence>
<evidence type="ECO:0000256" key="6">
    <source>
        <dbReference type="PIRSR" id="PIRSR001359-3"/>
    </source>
</evidence>
<feature type="binding site" evidence="6">
    <location>
        <position position="105"/>
    </location>
    <ligand>
        <name>Zn(2+)</name>
        <dbReference type="ChEBI" id="CHEBI:29105"/>
        <label>2</label>
    </ligand>
</feature>
<evidence type="ECO:0000313" key="7">
    <source>
        <dbReference type="EMBL" id="KUH59479.1"/>
    </source>
</evidence>
<dbReference type="GO" id="GO:0004332">
    <property type="term" value="F:fructose-bisphosphate aldolase activity"/>
    <property type="evidence" value="ECO:0007669"/>
    <property type="project" value="InterPro"/>
</dbReference>
<protein>
    <submittedName>
        <fullName evidence="7">Fructose-bisphosphate aldolase</fullName>
    </submittedName>
</protein>
<dbReference type="PANTHER" id="PTHR30304:SF0">
    <property type="entry name" value="D-TAGATOSE-1,6-BISPHOSPHATE ALDOLASE SUBUNIT GATY-RELATED"/>
    <property type="match status" value="1"/>
</dbReference>
<dbReference type="PROSITE" id="PS00806">
    <property type="entry name" value="ALDOLASE_CLASS_II_2"/>
    <property type="match status" value="1"/>
</dbReference>
<comment type="cofactor">
    <cofactor evidence="6">
        <name>Zn(2+)</name>
        <dbReference type="ChEBI" id="CHEBI:29105"/>
    </cofactor>
    <text evidence="6">Binds 2 Zn(2+) ions per subunit. One is catalytic and the other provides a structural contribution.</text>
</comment>
<evidence type="ECO:0000256" key="1">
    <source>
        <dbReference type="ARBA" id="ARBA00022723"/>
    </source>
</evidence>
<dbReference type="Gene3D" id="3.20.20.70">
    <property type="entry name" value="Aldolase class I"/>
    <property type="match status" value="1"/>
</dbReference>
<feature type="binding site" evidence="6">
    <location>
        <position position="85"/>
    </location>
    <ligand>
        <name>Zn(2+)</name>
        <dbReference type="ChEBI" id="CHEBI:29105"/>
        <label>1</label>
        <note>catalytic</note>
    </ligand>
</feature>
<keyword evidence="2 6" id="KW-0862">Zinc</keyword>
<dbReference type="OrthoDB" id="9803995at2"/>
<dbReference type="GO" id="GO:0006096">
    <property type="term" value="P:glycolytic process"/>
    <property type="evidence" value="ECO:0007669"/>
    <property type="project" value="InterPro"/>
</dbReference>
<organism evidence="7 8">
    <name type="scientific">Tractidigestivibacter scatoligenes</name>
    <name type="common">Olsenella scatoligenes</name>
    <dbReference type="NCBI Taxonomy" id="1299998"/>
    <lineage>
        <taxon>Bacteria</taxon>
        <taxon>Bacillati</taxon>
        <taxon>Actinomycetota</taxon>
        <taxon>Coriobacteriia</taxon>
        <taxon>Coriobacteriales</taxon>
        <taxon>Atopobiaceae</taxon>
        <taxon>Tractidigestivibacter</taxon>
    </lineage>
</organism>
<dbReference type="RefSeq" id="WP_059053822.1">
    <property type="nucleotide sequence ID" value="NZ_JAZHSO010000016.1"/>
</dbReference>
<dbReference type="NCBIfam" id="TIGR01859">
    <property type="entry name" value="fruc_bis_ald"/>
    <property type="match status" value="1"/>
</dbReference>
<gene>
    <name evidence="7" type="ORF">AUL39_04005</name>
</gene>
<feature type="binding site" evidence="6">
    <location>
        <position position="136"/>
    </location>
    <ligand>
        <name>Zn(2+)</name>
        <dbReference type="ChEBI" id="CHEBI:29105"/>
        <label>2</label>
    </ligand>
</feature>
<sequence length="290" mass="31036">MLVNATAMLQSAEKGHYGIGAFNTNNLEWASSILDAGEELQSPLIIQCTSGAAKWQTSFKLVADMVKDLVEAKNITVPVALHLDHGSYEAALECIDAGFTSVMYDGSHEKDFETNLAHTAEIVKLAHSKGISVEAEVGGIGGTEDGVTAKGELADPEQCKAIADLGVDFLACGIGNIHGIYPANWEGLSFDRLQEIKDKTGDLPLVLHGGTGIPVDQVKKAISLGISKINVNTDLQLVFAAATRKYIEEGLDKEGKGYDPRKLLKPGREAIKARTEELIKEFGSDGKGWN</sequence>
<dbReference type="Pfam" id="PF01116">
    <property type="entry name" value="F_bP_aldolase"/>
    <property type="match status" value="1"/>
</dbReference>
<keyword evidence="8" id="KW-1185">Reference proteome</keyword>
<evidence type="ECO:0000256" key="5">
    <source>
        <dbReference type="PIRSR" id="PIRSR001359-2"/>
    </source>
</evidence>
<dbReference type="NCBIfam" id="TIGR00167">
    <property type="entry name" value="cbbA"/>
    <property type="match status" value="1"/>
</dbReference>
<evidence type="ECO:0000313" key="8">
    <source>
        <dbReference type="Proteomes" id="UP000054078"/>
    </source>
</evidence>
<keyword evidence="3" id="KW-0456">Lyase</keyword>